<comment type="caution">
    <text evidence="1">The sequence shown here is derived from an EMBL/GenBank/DDBJ whole genome shotgun (WGS) entry which is preliminary data.</text>
</comment>
<evidence type="ECO:0000313" key="1">
    <source>
        <dbReference type="EMBL" id="OGK46351.1"/>
    </source>
</evidence>
<proteinExistence type="predicted"/>
<accession>A0A1F7ISK8</accession>
<name>A0A1F7ISK8_9BACT</name>
<organism evidence="1 2">
    <name type="scientific">Candidatus Roizmanbacteria bacterium RIFCSPLOWO2_01_FULL_38_12</name>
    <dbReference type="NCBI Taxonomy" id="1802061"/>
    <lineage>
        <taxon>Bacteria</taxon>
        <taxon>Candidatus Roizmaniibacteriota</taxon>
    </lineage>
</organism>
<sequence>MTNQLLNFANEYIDFYIDGKKVKIPYCIVTQKNDTKSSYTMARTDKYSNYAGKGNTDQIKKTLLNAAKNKHFDLISRKPEEITKFMISEGIGIDCSGFVFNILDKFLRTTHHISLNRLILRYPKILGRIELLMFGMNRVRRSSAAILTNDLNTIKIEKIKDFKLADMIRLTHLDWKGKHVAIIVDIDKKYITYAHTSEFTKNQNPHLAKIKIVNVEEDLKSQKWLEITQIGTNYGEYAFEPKRGDSVRRLKYLT</sequence>
<dbReference type="EMBL" id="MGAL01000043">
    <property type="protein sequence ID" value="OGK46351.1"/>
    <property type="molecule type" value="Genomic_DNA"/>
</dbReference>
<dbReference type="Proteomes" id="UP000177141">
    <property type="component" value="Unassembled WGS sequence"/>
</dbReference>
<reference evidence="1 2" key="1">
    <citation type="journal article" date="2016" name="Nat. Commun.">
        <title>Thousands of microbial genomes shed light on interconnected biogeochemical processes in an aquifer system.</title>
        <authorList>
            <person name="Anantharaman K."/>
            <person name="Brown C.T."/>
            <person name="Hug L.A."/>
            <person name="Sharon I."/>
            <person name="Castelle C.J."/>
            <person name="Probst A.J."/>
            <person name="Thomas B.C."/>
            <person name="Singh A."/>
            <person name="Wilkins M.J."/>
            <person name="Karaoz U."/>
            <person name="Brodie E.L."/>
            <person name="Williams K.H."/>
            <person name="Hubbard S.S."/>
            <person name="Banfield J.F."/>
        </authorList>
    </citation>
    <scope>NUCLEOTIDE SEQUENCE [LARGE SCALE GENOMIC DNA]</scope>
</reference>
<evidence type="ECO:0008006" key="3">
    <source>
        <dbReference type="Google" id="ProtNLM"/>
    </source>
</evidence>
<dbReference type="AlphaFoldDB" id="A0A1F7ISK8"/>
<gene>
    <name evidence="1" type="ORF">A3A93_03180</name>
</gene>
<protein>
    <recommendedName>
        <fullName evidence="3">NlpC/P60 domain-containing protein</fullName>
    </recommendedName>
</protein>
<evidence type="ECO:0000313" key="2">
    <source>
        <dbReference type="Proteomes" id="UP000177141"/>
    </source>
</evidence>